<feature type="binding site" evidence="7">
    <location>
        <position position="199"/>
    </location>
    <ligand>
        <name>substrate</name>
    </ligand>
</feature>
<name>A0A371X1N1_9HYPH</name>
<evidence type="ECO:0000256" key="4">
    <source>
        <dbReference type="ARBA" id="ARBA00023004"/>
    </source>
</evidence>
<comment type="function">
    <text evidence="7">Required for the formation of a threonylcarbamoyl group on adenosine at position 37 (t(6)A37) in tRNAs that read codons beginning with adenine. Is involved in the transfer of the threonylcarbamoyl moiety of threonylcarbamoyl-AMP (TC-AMP) to the N6 group of A37, together with TsaE and TsaB. TsaD likely plays a direct catalytic role in this reaction.</text>
</comment>
<dbReference type="CDD" id="cd24133">
    <property type="entry name" value="ASKHA_NBD_TsaD_bac"/>
    <property type="match status" value="1"/>
</dbReference>
<evidence type="ECO:0000256" key="7">
    <source>
        <dbReference type="HAMAP-Rule" id="MF_01445"/>
    </source>
</evidence>
<dbReference type="InterPro" id="IPR000905">
    <property type="entry name" value="Gcp-like_dom"/>
</dbReference>
<evidence type="ECO:0000256" key="3">
    <source>
        <dbReference type="ARBA" id="ARBA00022723"/>
    </source>
</evidence>
<keyword evidence="7" id="KW-0963">Cytoplasm</keyword>
<dbReference type="HAMAP" id="MF_01445">
    <property type="entry name" value="TsaD"/>
    <property type="match status" value="1"/>
</dbReference>
<comment type="catalytic activity">
    <reaction evidence="6 7">
        <text>L-threonylcarbamoyladenylate + adenosine(37) in tRNA = N(6)-L-threonylcarbamoyladenosine(37) in tRNA + AMP + H(+)</text>
        <dbReference type="Rhea" id="RHEA:37059"/>
        <dbReference type="Rhea" id="RHEA-COMP:10162"/>
        <dbReference type="Rhea" id="RHEA-COMP:10163"/>
        <dbReference type="ChEBI" id="CHEBI:15378"/>
        <dbReference type="ChEBI" id="CHEBI:73682"/>
        <dbReference type="ChEBI" id="CHEBI:74411"/>
        <dbReference type="ChEBI" id="CHEBI:74418"/>
        <dbReference type="ChEBI" id="CHEBI:456215"/>
        <dbReference type="EC" id="2.3.1.234"/>
    </reaction>
</comment>
<keyword evidence="2 7" id="KW-0819">tRNA processing</keyword>
<feature type="binding site" evidence="7">
    <location>
        <position position="127"/>
    </location>
    <ligand>
        <name>Fe cation</name>
        <dbReference type="ChEBI" id="CHEBI:24875"/>
    </ligand>
</feature>
<dbReference type="SUPFAM" id="SSF53067">
    <property type="entry name" value="Actin-like ATPase domain"/>
    <property type="match status" value="2"/>
</dbReference>
<evidence type="ECO:0000256" key="5">
    <source>
        <dbReference type="ARBA" id="ARBA00023315"/>
    </source>
</evidence>
<gene>
    <name evidence="7 9" type="primary">tsaD</name>
    <name evidence="9" type="ORF">DYI37_14455</name>
</gene>
<feature type="binding site" evidence="7">
    <location>
        <begin position="149"/>
        <end position="153"/>
    </location>
    <ligand>
        <name>substrate</name>
    </ligand>
</feature>
<keyword evidence="4 7" id="KW-0408">Iron</keyword>
<dbReference type="RefSeq" id="WP_116683942.1">
    <property type="nucleotide sequence ID" value="NZ_QURL01000005.1"/>
</dbReference>
<evidence type="ECO:0000313" key="10">
    <source>
        <dbReference type="Proteomes" id="UP000264310"/>
    </source>
</evidence>
<feature type="binding site" evidence="7">
    <location>
        <position position="323"/>
    </location>
    <ligand>
        <name>Fe cation</name>
        <dbReference type="ChEBI" id="CHEBI:24875"/>
    </ligand>
</feature>
<dbReference type="GO" id="GO:0005737">
    <property type="term" value="C:cytoplasm"/>
    <property type="evidence" value="ECO:0007669"/>
    <property type="project" value="UniProtKB-SubCell"/>
</dbReference>
<accession>A0A371X1N1</accession>
<protein>
    <recommendedName>
        <fullName evidence="7">tRNA N6-adenosine threonylcarbamoyltransferase</fullName>
        <ecNumber evidence="7">2.3.1.234</ecNumber>
    </recommendedName>
    <alternativeName>
        <fullName evidence="7">N6-L-threonylcarbamoyladenine synthase</fullName>
        <shortName evidence="7">t(6)A synthase</shortName>
    </alternativeName>
    <alternativeName>
        <fullName evidence="7">t(6)A37 threonylcarbamoyladenosine biosynthesis protein TsaD</fullName>
    </alternativeName>
    <alternativeName>
        <fullName evidence="7">tRNA threonylcarbamoyladenosine biosynthesis protein TsaD</fullName>
    </alternativeName>
</protein>
<dbReference type="PRINTS" id="PR00789">
    <property type="entry name" value="OSIALOPTASE"/>
</dbReference>
<dbReference type="Pfam" id="PF00814">
    <property type="entry name" value="TsaD"/>
    <property type="match status" value="1"/>
</dbReference>
<dbReference type="GO" id="GO:0002949">
    <property type="term" value="P:tRNA threonylcarbamoyladenosine modification"/>
    <property type="evidence" value="ECO:0007669"/>
    <property type="project" value="UniProtKB-UniRule"/>
</dbReference>
<dbReference type="FunFam" id="3.30.420.40:FF:000012">
    <property type="entry name" value="tRNA N6-adenosine threonylcarbamoyltransferase"/>
    <property type="match status" value="1"/>
</dbReference>
<keyword evidence="10" id="KW-1185">Reference proteome</keyword>
<dbReference type="NCBIfam" id="TIGR00329">
    <property type="entry name" value="gcp_kae1"/>
    <property type="match status" value="1"/>
</dbReference>
<comment type="caution">
    <text evidence="9">The sequence shown here is derived from an EMBL/GenBank/DDBJ whole genome shotgun (WGS) entry which is preliminary data.</text>
</comment>
<evidence type="ECO:0000313" key="9">
    <source>
        <dbReference type="EMBL" id="RFC63125.1"/>
    </source>
</evidence>
<dbReference type="EC" id="2.3.1.234" evidence="7"/>
<dbReference type="Proteomes" id="UP000264310">
    <property type="component" value="Unassembled WGS sequence"/>
</dbReference>
<keyword evidence="3 7" id="KW-0479">Metal-binding</keyword>
<dbReference type="AlphaFoldDB" id="A0A371X1N1"/>
<dbReference type="OrthoDB" id="9806197at2"/>
<dbReference type="GO" id="GO:0061711">
    <property type="term" value="F:tRNA N(6)-L-threonylcarbamoyladenine synthase activity"/>
    <property type="evidence" value="ECO:0007669"/>
    <property type="project" value="UniProtKB-EC"/>
</dbReference>
<feature type="domain" description="Gcp-like" evidence="8">
    <location>
        <begin position="40"/>
        <end position="330"/>
    </location>
</feature>
<dbReference type="PANTHER" id="PTHR11735">
    <property type="entry name" value="TRNA N6-ADENOSINE THREONYLCARBAMOYLTRANSFERASE"/>
    <property type="match status" value="1"/>
</dbReference>
<dbReference type="InterPro" id="IPR022450">
    <property type="entry name" value="TsaD"/>
</dbReference>
<reference evidence="9 10" key="1">
    <citation type="submission" date="2018-08" db="EMBL/GenBank/DDBJ databases">
        <title>Fulvimarina sp. 85, whole genome shotgun sequence.</title>
        <authorList>
            <person name="Tuo L."/>
        </authorList>
    </citation>
    <scope>NUCLEOTIDE SEQUENCE [LARGE SCALE GENOMIC DNA]</scope>
    <source>
        <strain evidence="9 10">85</strain>
    </source>
</reference>
<feature type="binding site" evidence="7">
    <location>
        <position position="195"/>
    </location>
    <ligand>
        <name>substrate</name>
    </ligand>
</feature>
<evidence type="ECO:0000259" key="8">
    <source>
        <dbReference type="Pfam" id="PF00814"/>
    </source>
</evidence>
<feature type="binding site" evidence="7">
    <location>
        <position position="295"/>
    </location>
    <ligand>
        <name>substrate</name>
    </ligand>
</feature>
<feature type="binding site" evidence="7">
    <location>
        <position position="182"/>
    </location>
    <ligand>
        <name>substrate</name>
    </ligand>
</feature>
<dbReference type="NCBIfam" id="TIGR03723">
    <property type="entry name" value="T6A_TsaD_YgjD"/>
    <property type="match status" value="1"/>
</dbReference>
<feature type="binding site" evidence="7">
    <location>
        <position position="131"/>
    </location>
    <ligand>
        <name>Fe cation</name>
        <dbReference type="ChEBI" id="CHEBI:24875"/>
    </ligand>
</feature>
<dbReference type="Gene3D" id="3.30.420.40">
    <property type="match status" value="2"/>
</dbReference>
<dbReference type="GO" id="GO:0005506">
    <property type="term" value="F:iron ion binding"/>
    <property type="evidence" value="ECO:0007669"/>
    <property type="project" value="UniProtKB-UniRule"/>
</dbReference>
<evidence type="ECO:0000256" key="1">
    <source>
        <dbReference type="ARBA" id="ARBA00022679"/>
    </source>
</evidence>
<dbReference type="InterPro" id="IPR043129">
    <property type="entry name" value="ATPase_NBD"/>
</dbReference>
<evidence type="ECO:0000256" key="6">
    <source>
        <dbReference type="ARBA" id="ARBA00048117"/>
    </source>
</evidence>
<dbReference type="PANTHER" id="PTHR11735:SF6">
    <property type="entry name" value="TRNA N6-ADENOSINE THREONYLCARBAMOYLTRANSFERASE, MITOCHONDRIAL"/>
    <property type="match status" value="1"/>
</dbReference>
<dbReference type="InterPro" id="IPR017861">
    <property type="entry name" value="KAE1/TsaD"/>
</dbReference>
<comment type="similarity">
    <text evidence="7">Belongs to the KAE1 / TsaD family.</text>
</comment>
<comment type="subcellular location">
    <subcellularLocation>
        <location evidence="7">Cytoplasm</location>
    </subcellularLocation>
</comment>
<evidence type="ECO:0000256" key="2">
    <source>
        <dbReference type="ARBA" id="ARBA00022694"/>
    </source>
</evidence>
<proteinExistence type="inferred from homology"/>
<keyword evidence="1 7" id="KW-0808">Transferase</keyword>
<dbReference type="EMBL" id="QURL01000005">
    <property type="protein sequence ID" value="RFC63125.1"/>
    <property type="molecule type" value="Genomic_DNA"/>
</dbReference>
<comment type="cofactor">
    <cofactor evidence="7">
        <name>Fe(2+)</name>
        <dbReference type="ChEBI" id="CHEBI:29033"/>
    </cofactor>
    <text evidence="7">Binds 1 Fe(2+) ion per subunit.</text>
</comment>
<sequence>MSPTERSRQDRPPFILGIETSCDETAAAVVSRGGTREPVVLSNIVYSQIEDHAAYGGVVPEIAARAHAEALGGIVSAALSEAGLGMDDLSAVAATAGPGLIGGLIVGASMARAIAHARDLPFLAINHLEGHALTPRLTHGLAFPYLLLLVSGGHTQIVLVKALGRYERWGTTIDDALGEAFDKTAKLLDLGHPGGPQVERTAIGGDAKRFQLPRPMRGEARLDFSFSGLKTAVRQTAEKAAPLSPGDVRDLCASFQAACADTLADRMARAFARFRAEFPDIAAPVAAIAGGVAANRTIRTALESVADEAGFSIAAPPLALCTDNGAMIAYAGLERYEAGLRDGLDTPVRSRWPLDETAAPLVGHGRRGAKA</sequence>
<keyword evidence="5 7" id="KW-0012">Acyltransferase</keyword>
<organism evidence="9 10">
    <name type="scientific">Fulvimarina endophytica</name>
    <dbReference type="NCBI Taxonomy" id="2293836"/>
    <lineage>
        <taxon>Bacteria</taxon>
        <taxon>Pseudomonadati</taxon>
        <taxon>Pseudomonadota</taxon>
        <taxon>Alphaproteobacteria</taxon>
        <taxon>Hyphomicrobiales</taxon>
        <taxon>Aurantimonadaceae</taxon>
        <taxon>Fulvimarina</taxon>
    </lineage>
</organism>